<evidence type="ECO:0000256" key="6">
    <source>
        <dbReference type="ARBA" id="ARBA00022842"/>
    </source>
</evidence>
<dbReference type="Pfam" id="PF10150">
    <property type="entry name" value="RNase_E_G"/>
    <property type="match status" value="2"/>
</dbReference>
<keyword evidence="6" id="KW-0460">Magnesium</keyword>
<dbReference type="InterPro" id="IPR019307">
    <property type="entry name" value="RNA-bd_AU-1/RNase_E/G"/>
</dbReference>
<evidence type="ECO:0000256" key="2">
    <source>
        <dbReference type="ARBA" id="ARBA00022722"/>
    </source>
</evidence>
<evidence type="ECO:0000313" key="9">
    <source>
        <dbReference type="EMBL" id="KFI27645.1"/>
    </source>
</evidence>
<dbReference type="AlphaFoldDB" id="A0A086Y045"/>
<reference evidence="9 10" key="1">
    <citation type="submission" date="2014-03" db="EMBL/GenBank/DDBJ databases">
        <title>Genome of Haematobacter massiliensis CCUG 47968.</title>
        <authorList>
            <person name="Wang D."/>
            <person name="Wang G."/>
        </authorList>
    </citation>
    <scope>NUCLEOTIDE SEQUENCE [LARGE SCALE GENOMIC DNA]</scope>
    <source>
        <strain evidence="9 10">CCUG 47968</strain>
    </source>
</reference>
<keyword evidence="2" id="KW-0540">Nuclease</keyword>
<keyword evidence="3" id="KW-0479">Metal-binding</keyword>
<comment type="caution">
    <text evidence="9">The sequence shown here is derived from an EMBL/GenBank/DDBJ whole genome shotgun (WGS) entry which is preliminary data.</text>
</comment>
<accession>A0A086Y045</accession>
<dbReference type="InterPro" id="IPR004659">
    <property type="entry name" value="RNase_E/G"/>
</dbReference>
<dbReference type="GO" id="GO:0004540">
    <property type="term" value="F:RNA nuclease activity"/>
    <property type="evidence" value="ECO:0007669"/>
    <property type="project" value="InterPro"/>
</dbReference>
<evidence type="ECO:0000256" key="4">
    <source>
        <dbReference type="ARBA" id="ARBA00022759"/>
    </source>
</evidence>
<organism evidence="9 10">
    <name type="scientific">Haematobacter massiliensis</name>
    <dbReference type="NCBI Taxonomy" id="195105"/>
    <lineage>
        <taxon>Bacteria</taxon>
        <taxon>Pseudomonadati</taxon>
        <taxon>Pseudomonadota</taxon>
        <taxon>Alphaproteobacteria</taxon>
        <taxon>Rhodobacterales</taxon>
        <taxon>Paracoccaceae</taxon>
        <taxon>Haematobacter</taxon>
    </lineage>
</organism>
<dbReference type="OrthoDB" id="9804278at2"/>
<dbReference type="GO" id="GO:0006364">
    <property type="term" value="P:rRNA processing"/>
    <property type="evidence" value="ECO:0007669"/>
    <property type="project" value="TreeGrafter"/>
</dbReference>
<evidence type="ECO:0000259" key="8">
    <source>
        <dbReference type="Pfam" id="PF10150"/>
    </source>
</evidence>
<keyword evidence="4" id="KW-0255">Endonuclease</keyword>
<dbReference type="eggNOG" id="COG1530">
    <property type="taxonomic scope" value="Bacteria"/>
</dbReference>
<sequence>MKGRVILLDHWQGRPAAALLIDGRLEDFLVDPAEDAGLQPGAICRGIVDRQMKGQGGVFLRLPDGQKGFLRQAGGLSPGQSLIVQVTGWAEPGKAVPVGTRLLFKSRLAIVTPGAPGLNVSRAIHDTDVREALTAIAQTAMEGAPEDFGLVLRTAAARAEEEEIAEDIATMRGLAEAVIADTTGGPELLVEGAGAWDIAWRDWSDPPADEVDDAVGAFVRFGVEEQIAEVLLPTAVLPGSGNLHVEPTRALVAVDVNTGGDTSPAAGLKANIAAARELPRLLRLKGLGGQILVDFAPMPKKDRTALEQVLRAAFRAEGGETSLAGWTPLGNFELQRKRERLPLVSGLA</sequence>
<keyword evidence="7" id="KW-0694">RNA-binding</keyword>
<keyword evidence="5" id="KW-0378">Hydrolase</keyword>
<dbReference type="GO" id="GO:0046872">
    <property type="term" value="F:metal ion binding"/>
    <property type="evidence" value="ECO:0007669"/>
    <property type="project" value="UniProtKB-KW"/>
</dbReference>
<protein>
    <submittedName>
        <fullName evidence="9">Ribonuclease G</fullName>
    </submittedName>
</protein>
<dbReference type="GO" id="GO:0016787">
    <property type="term" value="F:hydrolase activity"/>
    <property type="evidence" value="ECO:0007669"/>
    <property type="project" value="UniProtKB-KW"/>
</dbReference>
<evidence type="ECO:0000256" key="3">
    <source>
        <dbReference type="ARBA" id="ARBA00022723"/>
    </source>
</evidence>
<dbReference type="STRING" id="195105.CN97_00090"/>
<dbReference type="PANTHER" id="PTHR30001:SF1">
    <property type="entry name" value="RIBONUCLEASE E_G-LIKE PROTEIN, CHLOROPLASTIC"/>
    <property type="match status" value="1"/>
</dbReference>
<name>A0A086Y045_9RHOB</name>
<dbReference type="Proteomes" id="UP000028826">
    <property type="component" value="Unassembled WGS sequence"/>
</dbReference>
<evidence type="ECO:0000256" key="7">
    <source>
        <dbReference type="ARBA" id="ARBA00022884"/>
    </source>
</evidence>
<keyword evidence="10" id="KW-1185">Reference proteome</keyword>
<dbReference type="RefSeq" id="WP_035712730.1">
    <property type="nucleotide sequence ID" value="NZ_CAMIFG010000072.1"/>
</dbReference>
<feature type="domain" description="RNA-binding protein AU-1/Ribonuclease E/G" evidence="8">
    <location>
        <begin position="217"/>
        <end position="338"/>
    </location>
</feature>
<dbReference type="PANTHER" id="PTHR30001">
    <property type="entry name" value="RIBONUCLEASE"/>
    <property type="match status" value="1"/>
</dbReference>
<proteinExistence type="predicted"/>
<comment type="cofactor">
    <cofactor evidence="1">
        <name>Mg(2+)</name>
        <dbReference type="ChEBI" id="CHEBI:18420"/>
    </cofactor>
</comment>
<evidence type="ECO:0000256" key="1">
    <source>
        <dbReference type="ARBA" id="ARBA00001946"/>
    </source>
</evidence>
<dbReference type="GO" id="GO:0003723">
    <property type="term" value="F:RNA binding"/>
    <property type="evidence" value="ECO:0007669"/>
    <property type="project" value="UniProtKB-KW"/>
</dbReference>
<dbReference type="GO" id="GO:0004519">
    <property type="term" value="F:endonuclease activity"/>
    <property type="evidence" value="ECO:0007669"/>
    <property type="project" value="UniProtKB-KW"/>
</dbReference>
<feature type="domain" description="RNA-binding protein AU-1/Ribonuclease E/G" evidence="8">
    <location>
        <begin position="105"/>
        <end position="209"/>
    </location>
</feature>
<evidence type="ECO:0000313" key="10">
    <source>
        <dbReference type="Proteomes" id="UP000028826"/>
    </source>
</evidence>
<dbReference type="GO" id="GO:0005737">
    <property type="term" value="C:cytoplasm"/>
    <property type="evidence" value="ECO:0007669"/>
    <property type="project" value="TreeGrafter"/>
</dbReference>
<dbReference type="EMBL" id="JGYG01000010">
    <property type="protein sequence ID" value="KFI27645.1"/>
    <property type="molecule type" value="Genomic_DNA"/>
</dbReference>
<gene>
    <name evidence="9" type="ORF">CN97_00090</name>
</gene>
<evidence type="ECO:0000256" key="5">
    <source>
        <dbReference type="ARBA" id="ARBA00022801"/>
    </source>
</evidence>